<comment type="caution">
    <text evidence="2">The sequence shown here is derived from an EMBL/GenBank/DDBJ whole genome shotgun (WGS) entry which is preliminary data.</text>
</comment>
<dbReference type="RefSeq" id="WP_310137057.1">
    <property type="nucleotide sequence ID" value="NZ_JAVDTR010000002.1"/>
</dbReference>
<gene>
    <name evidence="2" type="ORF">J2W91_001097</name>
</gene>
<keyword evidence="1" id="KW-1133">Transmembrane helix</keyword>
<evidence type="ECO:0000313" key="3">
    <source>
        <dbReference type="Proteomes" id="UP001254832"/>
    </source>
</evidence>
<keyword evidence="1" id="KW-0812">Transmembrane</keyword>
<feature type="transmembrane region" description="Helical" evidence="1">
    <location>
        <begin position="12"/>
        <end position="30"/>
    </location>
</feature>
<dbReference type="AlphaFoldDB" id="A0AAP5GXX6"/>
<protein>
    <submittedName>
        <fullName evidence="2">Membrane protein YqjE</fullName>
    </submittedName>
</protein>
<evidence type="ECO:0000313" key="2">
    <source>
        <dbReference type="EMBL" id="MDR6722649.1"/>
    </source>
</evidence>
<feature type="transmembrane region" description="Helical" evidence="1">
    <location>
        <begin position="59"/>
        <end position="78"/>
    </location>
</feature>
<dbReference type="EMBL" id="JAVDTR010000002">
    <property type="protein sequence ID" value="MDR6722649.1"/>
    <property type="molecule type" value="Genomic_DNA"/>
</dbReference>
<keyword evidence="1" id="KW-0472">Membrane</keyword>
<name>A0AAP5GXX6_PAEAM</name>
<dbReference type="Proteomes" id="UP001254832">
    <property type="component" value="Unassembled WGS sequence"/>
</dbReference>
<evidence type="ECO:0000256" key="1">
    <source>
        <dbReference type="SAM" id="Phobius"/>
    </source>
</evidence>
<reference evidence="2" key="1">
    <citation type="submission" date="2023-07" db="EMBL/GenBank/DDBJ databases">
        <title>Sorghum-associated microbial communities from plants grown in Nebraska, USA.</title>
        <authorList>
            <person name="Schachtman D."/>
        </authorList>
    </citation>
    <scope>NUCLEOTIDE SEQUENCE</scope>
    <source>
        <strain evidence="2">BE80</strain>
    </source>
</reference>
<accession>A0AAP5GXX6</accession>
<proteinExistence type="predicted"/>
<organism evidence="2 3">
    <name type="scientific">Paenibacillus amylolyticus</name>
    <dbReference type="NCBI Taxonomy" id="1451"/>
    <lineage>
        <taxon>Bacteria</taxon>
        <taxon>Bacillati</taxon>
        <taxon>Bacillota</taxon>
        <taxon>Bacilli</taxon>
        <taxon>Bacillales</taxon>
        <taxon>Paenibacillaceae</taxon>
        <taxon>Paenibacillus</taxon>
    </lineage>
</organism>
<sequence>MTRSVFRNMPMWFILVAIAVFVLLTVNFFYLNTAVNMIALTILNVANAIRLWKAERSVAIVLLIAGVACGLYLIKYLLN</sequence>